<dbReference type="AlphaFoldDB" id="A0A109BAG1"/>
<accession>A0A109BAG1</accession>
<reference evidence="2 3" key="1">
    <citation type="submission" date="2015-10" db="EMBL/GenBank/DDBJ databases">
        <title>Transcriptomic analysis of a linuron degrading triple-species bacterial consortium.</title>
        <authorList>
            <person name="Albers P."/>
        </authorList>
    </citation>
    <scope>NUCLEOTIDE SEQUENCE [LARGE SCALE GENOMIC DNA]</scope>
    <source>
        <strain evidence="2 3">WDL6</strain>
    </source>
</reference>
<organism evidence="2 3">
    <name type="scientific">Hyphomicrobium sulfonivorans</name>
    <dbReference type="NCBI Taxonomy" id="121290"/>
    <lineage>
        <taxon>Bacteria</taxon>
        <taxon>Pseudomonadati</taxon>
        <taxon>Pseudomonadota</taxon>
        <taxon>Alphaproteobacteria</taxon>
        <taxon>Hyphomicrobiales</taxon>
        <taxon>Hyphomicrobiaceae</taxon>
        <taxon>Hyphomicrobium</taxon>
    </lineage>
</organism>
<dbReference type="PATRIC" id="fig|121290.4.peg.540"/>
<dbReference type="OrthoDB" id="9883793at2"/>
<feature type="region of interest" description="Disordered" evidence="1">
    <location>
        <begin position="84"/>
        <end position="118"/>
    </location>
</feature>
<proteinExistence type="predicted"/>
<sequence length="118" mass="12932">MDAATLFIVMSLNAGPKRTITQKFPSMEICTQVADDLRKKASLRTTTHYCVKRKPDAEEQKAIDDARRRATAAITKQKRAAAQAKASAQAKAQLQAQAQAQQPGMPRDFFTGPTPSQN</sequence>
<gene>
    <name evidence="2" type="ORF">APY04_2940</name>
</gene>
<evidence type="ECO:0000313" key="2">
    <source>
        <dbReference type="EMBL" id="KWT65191.1"/>
    </source>
</evidence>
<keyword evidence="3" id="KW-1185">Reference proteome</keyword>
<feature type="compositionally biased region" description="Low complexity" evidence="1">
    <location>
        <begin position="84"/>
        <end position="102"/>
    </location>
</feature>
<dbReference type="Proteomes" id="UP000059074">
    <property type="component" value="Unassembled WGS sequence"/>
</dbReference>
<protein>
    <submittedName>
        <fullName evidence="2">Uncharacterized protein</fullName>
    </submittedName>
</protein>
<evidence type="ECO:0000256" key="1">
    <source>
        <dbReference type="SAM" id="MobiDB-lite"/>
    </source>
</evidence>
<dbReference type="STRING" id="121290.APY04_2940"/>
<comment type="caution">
    <text evidence="2">The sequence shown here is derived from an EMBL/GenBank/DDBJ whole genome shotgun (WGS) entry which is preliminary data.</text>
</comment>
<evidence type="ECO:0000313" key="3">
    <source>
        <dbReference type="Proteomes" id="UP000059074"/>
    </source>
</evidence>
<name>A0A109BAG1_HYPSL</name>
<dbReference type="EMBL" id="LMTR01000082">
    <property type="protein sequence ID" value="KWT65191.1"/>
    <property type="molecule type" value="Genomic_DNA"/>
</dbReference>
<dbReference type="RefSeq" id="WP_068463793.1">
    <property type="nucleotide sequence ID" value="NZ_LMTR01000082.1"/>
</dbReference>